<evidence type="ECO:0000256" key="1">
    <source>
        <dbReference type="SAM" id="MobiDB-lite"/>
    </source>
</evidence>
<dbReference type="EMBL" id="BAAARW010000008">
    <property type="protein sequence ID" value="GAA2411988.1"/>
    <property type="molecule type" value="Genomic_DNA"/>
</dbReference>
<dbReference type="Proteomes" id="UP001501231">
    <property type="component" value="Unassembled WGS sequence"/>
</dbReference>
<evidence type="ECO:0008006" key="4">
    <source>
        <dbReference type="Google" id="ProtNLM"/>
    </source>
</evidence>
<sequence>MLHNWMKADREREAAGEALGESEREDLARLHRKKAEWESERAELEMEREVLK</sequence>
<dbReference type="RefSeq" id="WP_344588602.1">
    <property type="nucleotide sequence ID" value="NZ_BAAARW010000008.1"/>
</dbReference>
<evidence type="ECO:0000313" key="2">
    <source>
        <dbReference type="EMBL" id="GAA2411988.1"/>
    </source>
</evidence>
<name>A0ABN3IT75_9ACTN</name>
<evidence type="ECO:0000313" key="3">
    <source>
        <dbReference type="Proteomes" id="UP001501231"/>
    </source>
</evidence>
<gene>
    <name evidence="2" type="ORF">GCM10010191_21660</name>
</gene>
<proteinExistence type="predicted"/>
<feature type="region of interest" description="Disordered" evidence="1">
    <location>
        <begin position="1"/>
        <end position="36"/>
    </location>
</feature>
<organism evidence="2 3">
    <name type="scientific">Actinomadura vinacea</name>
    <dbReference type="NCBI Taxonomy" id="115336"/>
    <lineage>
        <taxon>Bacteria</taxon>
        <taxon>Bacillati</taxon>
        <taxon>Actinomycetota</taxon>
        <taxon>Actinomycetes</taxon>
        <taxon>Streptosporangiales</taxon>
        <taxon>Thermomonosporaceae</taxon>
        <taxon>Actinomadura</taxon>
    </lineage>
</organism>
<protein>
    <recommendedName>
        <fullName evidence="4">Transposase</fullName>
    </recommendedName>
</protein>
<keyword evidence="3" id="KW-1185">Reference proteome</keyword>
<accession>A0ABN3IT75</accession>
<comment type="caution">
    <text evidence="2">The sequence shown here is derived from an EMBL/GenBank/DDBJ whole genome shotgun (WGS) entry which is preliminary data.</text>
</comment>
<reference evidence="2 3" key="1">
    <citation type="journal article" date="2019" name="Int. J. Syst. Evol. Microbiol.">
        <title>The Global Catalogue of Microorganisms (GCM) 10K type strain sequencing project: providing services to taxonomists for standard genome sequencing and annotation.</title>
        <authorList>
            <consortium name="The Broad Institute Genomics Platform"/>
            <consortium name="The Broad Institute Genome Sequencing Center for Infectious Disease"/>
            <person name="Wu L."/>
            <person name="Ma J."/>
        </authorList>
    </citation>
    <scope>NUCLEOTIDE SEQUENCE [LARGE SCALE GENOMIC DNA]</scope>
    <source>
        <strain evidence="2 3">JCM 3325</strain>
    </source>
</reference>